<dbReference type="CDD" id="cd00209">
    <property type="entry name" value="DHFR"/>
    <property type="match status" value="1"/>
</dbReference>
<reference evidence="9 10" key="1">
    <citation type="submission" date="2024-04" db="EMBL/GenBank/DDBJ databases">
        <title>Novel species of the genus Ideonella isolated from streams.</title>
        <authorList>
            <person name="Lu H."/>
        </authorList>
    </citation>
    <scope>NUCLEOTIDE SEQUENCE [LARGE SCALE GENOMIC DNA]</scope>
    <source>
        <strain evidence="9 10">BYS139W</strain>
    </source>
</reference>
<comment type="caution">
    <text evidence="9">The sequence shown here is derived from an EMBL/GenBank/DDBJ whole genome shotgun (WGS) entry which is preliminary data.</text>
</comment>
<dbReference type="Pfam" id="PF00186">
    <property type="entry name" value="DHFR_1"/>
    <property type="match status" value="1"/>
</dbReference>
<evidence type="ECO:0000313" key="10">
    <source>
        <dbReference type="Proteomes" id="UP001368500"/>
    </source>
</evidence>
<dbReference type="Proteomes" id="UP001368500">
    <property type="component" value="Unassembled WGS sequence"/>
</dbReference>
<dbReference type="InterPro" id="IPR024072">
    <property type="entry name" value="DHFR-like_dom_sf"/>
</dbReference>
<evidence type="ECO:0000256" key="6">
    <source>
        <dbReference type="ARBA" id="ARBA00023002"/>
    </source>
</evidence>
<dbReference type="EC" id="1.5.1.3" evidence="3"/>
<evidence type="ECO:0000256" key="1">
    <source>
        <dbReference type="ARBA" id="ARBA00004903"/>
    </source>
</evidence>
<comment type="similarity">
    <text evidence="2">Belongs to the dihydrofolate reductase family.</text>
</comment>
<proteinExistence type="inferred from homology"/>
<gene>
    <name evidence="9" type="ORF">AACH11_02715</name>
</gene>
<keyword evidence="6 9" id="KW-0560">Oxidoreductase</keyword>
<evidence type="ECO:0000256" key="7">
    <source>
        <dbReference type="ARBA" id="ARBA00025067"/>
    </source>
</evidence>
<dbReference type="InterPro" id="IPR001796">
    <property type="entry name" value="DHFR_dom"/>
</dbReference>
<name>A0ABU9B4X0_9BURK</name>
<dbReference type="PANTHER" id="PTHR48069:SF3">
    <property type="entry name" value="DIHYDROFOLATE REDUCTASE"/>
    <property type="match status" value="1"/>
</dbReference>
<keyword evidence="10" id="KW-1185">Reference proteome</keyword>
<dbReference type="Gene3D" id="3.40.430.10">
    <property type="entry name" value="Dihydrofolate Reductase, subunit A"/>
    <property type="match status" value="1"/>
</dbReference>
<evidence type="ECO:0000313" key="9">
    <source>
        <dbReference type="EMBL" id="MEK8024881.1"/>
    </source>
</evidence>
<dbReference type="SUPFAM" id="SSF53597">
    <property type="entry name" value="Dihydrofolate reductase-like"/>
    <property type="match status" value="1"/>
</dbReference>
<dbReference type="GO" id="GO:0004146">
    <property type="term" value="F:dihydrofolate reductase activity"/>
    <property type="evidence" value="ECO:0007669"/>
    <property type="project" value="UniProtKB-EC"/>
</dbReference>
<evidence type="ECO:0000259" key="8">
    <source>
        <dbReference type="PROSITE" id="PS51330"/>
    </source>
</evidence>
<evidence type="ECO:0000256" key="2">
    <source>
        <dbReference type="ARBA" id="ARBA00009539"/>
    </source>
</evidence>
<keyword evidence="4" id="KW-0554">One-carbon metabolism</keyword>
<dbReference type="RefSeq" id="WP_341372670.1">
    <property type="nucleotide sequence ID" value="NZ_JBBUTF010000003.1"/>
</dbReference>
<dbReference type="InterPro" id="IPR012259">
    <property type="entry name" value="DHFR"/>
</dbReference>
<keyword evidence="5" id="KW-0521">NADP</keyword>
<comment type="pathway">
    <text evidence="1">Cofactor biosynthesis; tetrahydrofolate biosynthesis; 5,6,7,8-tetrahydrofolate from 7,8-dihydrofolate: step 1/1.</text>
</comment>
<evidence type="ECO:0000256" key="5">
    <source>
        <dbReference type="ARBA" id="ARBA00022857"/>
    </source>
</evidence>
<dbReference type="PRINTS" id="PR00070">
    <property type="entry name" value="DHFR"/>
</dbReference>
<accession>A0ABU9B4X0</accession>
<evidence type="ECO:0000256" key="4">
    <source>
        <dbReference type="ARBA" id="ARBA00022563"/>
    </source>
</evidence>
<evidence type="ECO:0000256" key="3">
    <source>
        <dbReference type="ARBA" id="ARBA00012856"/>
    </source>
</evidence>
<dbReference type="PROSITE" id="PS51330">
    <property type="entry name" value="DHFR_2"/>
    <property type="match status" value="1"/>
</dbReference>
<dbReference type="PANTHER" id="PTHR48069">
    <property type="entry name" value="DIHYDROFOLATE REDUCTASE"/>
    <property type="match status" value="1"/>
</dbReference>
<protein>
    <recommendedName>
        <fullName evidence="3">dihydrofolate reductase</fullName>
        <ecNumber evidence="3">1.5.1.3</ecNumber>
    </recommendedName>
</protein>
<sequence length="196" mass="20833">MAAPGSMAAGAVPANGAQGATTLPLVLIASVARNRTIGRGNELVWDEPADKRWFRQQTMGCPVIMGRKTWDSLPARFRPLPGRPNVVVTRQAGWSAGEVVDTSVAHGLPEALARARARAAGTPATCVYVMGGAELYAQALPLADALLLTEIDADIDGDAWFPAWSPADWTLAEVLPGAEATPTTPAFRFARYRRVI</sequence>
<comment type="function">
    <text evidence="7">Key enzyme in folate metabolism. Catalyzes an essential reaction for de novo glycine and purine synthesis, and for DNA precursor synthesis.</text>
</comment>
<dbReference type="PIRSF" id="PIRSF000194">
    <property type="entry name" value="DHFR"/>
    <property type="match status" value="1"/>
</dbReference>
<organism evidence="9 10">
    <name type="scientific">Pseudaquabacterium rugosum</name>
    <dbReference type="NCBI Taxonomy" id="2984194"/>
    <lineage>
        <taxon>Bacteria</taxon>
        <taxon>Pseudomonadati</taxon>
        <taxon>Pseudomonadota</taxon>
        <taxon>Betaproteobacteria</taxon>
        <taxon>Burkholderiales</taxon>
        <taxon>Sphaerotilaceae</taxon>
        <taxon>Pseudaquabacterium</taxon>
    </lineage>
</organism>
<dbReference type="EMBL" id="JBBUTF010000003">
    <property type="protein sequence ID" value="MEK8024881.1"/>
    <property type="molecule type" value="Genomic_DNA"/>
</dbReference>
<feature type="domain" description="DHFR" evidence="8">
    <location>
        <begin position="24"/>
        <end position="194"/>
    </location>
</feature>